<evidence type="ECO:0000256" key="1">
    <source>
        <dbReference type="ARBA" id="ARBA00009013"/>
    </source>
</evidence>
<protein>
    <recommendedName>
        <fullName evidence="2">Anti-sigma factor antagonist</fullName>
    </recommendedName>
</protein>
<dbReference type="EMBL" id="QEKH01000009">
    <property type="protein sequence ID" value="PVY43404.1"/>
    <property type="molecule type" value="Genomic_DNA"/>
</dbReference>
<dbReference type="PANTHER" id="PTHR33495:SF2">
    <property type="entry name" value="ANTI-SIGMA FACTOR ANTAGONIST TM_1081-RELATED"/>
    <property type="match status" value="1"/>
</dbReference>
<organism evidence="3 4">
    <name type="scientific">Victivallis vadensis</name>
    <dbReference type="NCBI Taxonomy" id="172901"/>
    <lineage>
        <taxon>Bacteria</taxon>
        <taxon>Pseudomonadati</taxon>
        <taxon>Lentisphaerota</taxon>
        <taxon>Lentisphaeria</taxon>
        <taxon>Victivallales</taxon>
        <taxon>Victivallaceae</taxon>
        <taxon>Victivallis</taxon>
    </lineage>
</organism>
<proteinExistence type="inferred from homology"/>
<accession>A0A2U1B3Z0</accession>
<dbReference type="Gene3D" id="3.30.750.24">
    <property type="entry name" value="STAS domain"/>
    <property type="match status" value="1"/>
</dbReference>
<gene>
    <name evidence="3" type="ORF">C8D82_10989</name>
</gene>
<reference evidence="3 4" key="1">
    <citation type="submission" date="2018-04" db="EMBL/GenBank/DDBJ databases">
        <title>Genomic Encyclopedia of Type Strains, Phase IV (KMG-IV): sequencing the most valuable type-strain genomes for metagenomic binning, comparative biology and taxonomic classification.</title>
        <authorList>
            <person name="Goeker M."/>
        </authorList>
    </citation>
    <scope>NUCLEOTIDE SEQUENCE [LARGE SCALE GENOMIC DNA]</scope>
    <source>
        <strain evidence="3 4">DSM 14823</strain>
    </source>
</reference>
<comment type="caution">
    <text evidence="3">The sequence shown here is derived from an EMBL/GenBank/DDBJ whole genome shotgun (WGS) entry which is preliminary data.</text>
</comment>
<dbReference type="PROSITE" id="PS50801">
    <property type="entry name" value="STAS"/>
    <property type="match status" value="1"/>
</dbReference>
<dbReference type="CDD" id="cd07043">
    <property type="entry name" value="STAS_anti-anti-sigma_factors"/>
    <property type="match status" value="1"/>
</dbReference>
<evidence type="ECO:0000313" key="3">
    <source>
        <dbReference type="EMBL" id="PVY43404.1"/>
    </source>
</evidence>
<dbReference type="Proteomes" id="UP000245959">
    <property type="component" value="Unassembled WGS sequence"/>
</dbReference>
<dbReference type="RefSeq" id="WP_116883584.1">
    <property type="nucleotide sequence ID" value="NZ_CAJKCJ010000051.1"/>
</dbReference>
<dbReference type="SUPFAM" id="SSF52091">
    <property type="entry name" value="SpoIIaa-like"/>
    <property type="match status" value="1"/>
</dbReference>
<dbReference type="NCBIfam" id="TIGR00377">
    <property type="entry name" value="ant_ant_sig"/>
    <property type="match status" value="1"/>
</dbReference>
<dbReference type="InterPro" id="IPR036513">
    <property type="entry name" value="STAS_dom_sf"/>
</dbReference>
<dbReference type="GO" id="GO:0043856">
    <property type="term" value="F:anti-sigma factor antagonist activity"/>
    <property type="evidence" value="ECO:0007669"/>
    <property type="project" value="InterPro"/>
</dbReference>
<keyword evidence="4" id="KW-1185">Reference proteome</keyword>
<comment type="similarity">
    <text evidence="1 2">Belongs to the anti-sigma-factor antagonist family.</text>
</comment>
<dbReference type="PANTHER" id="PTHR33495">
    <property type="entry name" value="ANTI-SIGMA FACTOR ANTAGONIST TM_1081-RELATED-RELATED"/>
    <property type="match status" value="1"/>
</dbReference>
<dbReference type="GeneID" id="78294891"/>
<dbReference type="InterPro" id="IPR002645">
    <property type="entry name" value="STAS_dom"/>
</dbReference>
<sequence length="112" mass="12744">MEIKHEMIDDVLVIRLMTDRVDAENSEILKSQYRRLAAQAPKVAMDLQELEFLDSTGLGVIVFCLRFSQENGGLLKLANLSTKVRMIFEITRAYRVFDIFDDLGTAVKSFAV</sequence>
<dbReference type="InterPro" id="IPR003658">
    <property type="entry name" value="Anti-sigma_ant"/>
</dbReference>
<name>A0A2U1B3Z0_9BACT</name>
<evidence type="ECO:0000313" key="4">
    <source>
        <dbReference type="Proteomes" id="UP000245959"/>
    </source>
</evidence>
<evidence type="ECO:0000256" key="2">
    <source>
        <dbReference type="RuleBase" id="RU003749"/>
    </source>
</evidence>
<dbReference type="Pfam" id="PF01740">
    <property type="entry name" value="STAS"/>
    <property type="match status" value="1"/>
</dbReference>
<dbReference type="AlphaFoldDB" id="A0A2U1B3Z0"/>